<protein>
    <submittedName>
        <fullName evidence="2">Uncharacterized protein</fullName>
    </submittedName>
</protein>
<evidence type="ECO:0000313" key="3">
    <source>
        <dbReference type="Proteomes" id="UP000179807"/>
    </source>
</evidence>
<keyword evidence="3" id="KW-1185">Reference proteome</keyword>
<dbReference type="VEuPathDB" id="TrichDB:TRFO_07976"/>
<accession>A0A1J4JMG9</accession>
<dbReference type="RefSeq" id="XP_068353449.1">
    <property type="nucleotide sequence ID" value="XM_068494017.1"/>
</dbReference>
<feature type="transmembrane region" description="Helical" evidence="1">
    <location>
        <begin position="87"/>
        <end position="106"/>
    </location>
</feature>
<reference evidence="2" key="1">
    <citation type="submission" date="2016-10" db="EMBL/GenBank/DDBJ databases">
        <authorList>
            <person name="Benchimol M."/>
            <person name="Almeida L.G."/>
            <person name="Vasconcelos A.T."/>
            <person name="Perreira-Neves A."/>
            <person name="Rosa I.A."/>
            <person name="Tasca T."/>
            <person name="Bogo M.R."/>
            <person name="de Souza W."/>
        </authorList>
    </citation>
    <scope>NUCLEOTIDE SEQUENCE [LARGE SCALE GENOMIC DNA]</scope>
    <source>
        <strain evidence="2">K</strain>
    </source>
</reference>
<dbReference type="Proteomes" id="UP000179807">
    <property type="component" value="Unassembled WGS sequence"/>
</dbReference>
<evidence type="ECO:0000256" key="1">
    <source>
        <dbReference type="SAM" id="Phobius"/>
    </source>
</evidence>
<keyword evidence="1" id="KW-0472">Membrane</keyword>
<feature type="transmembrane region" description="Helical" evidence="1">
    <location>
        <begin position="183"/>
        <end position="207"/>
    </location>
</feature>
<dbReference type="AlphaFoldDB" id="A0A1J4JMG9"/>
<feature type="transmembrane region" description="Helical" evidence="1">
    <location>
        <begin position="142"/>
        <end position="162"/>
    </location>
</feature>
<gene>
    <name evidence="2" type="ORF">TRFO_07976</name>
</gene>
<feature type="transmembrane region" description="Helical" evidence="1">
    <location>
        <begin position="60"/>
        <end position="81"/>
    </location>
</feature>
<feature type="transmembrane region" description="Helical" evidence="1">
    <location>
        <begin position="227"/>
        <end position="246"/>
    </location>
</feature>
<dbReference type="OrthoDB" id="6127067at2759"/>
<dbReference type="GeneID" id="94828721"/>
<organism evidence="2 3">
    <name type="scientific">Tritrichomonas foetus</name>
    <dbReference type="NCBI Taxonomy" id="1144522"/>
    <lineage>
        <taxon>Eukaryota</taxon>
        <taxon>Metamonada</taxon>
        <taxon>Parabasalia</taxon>
        <taxon>Tritrichomonadida</taxon>
        <taxon>Tritrichomonadidae</taxon>
        <taxon>Tritrichomonas</taxon>
    </lineage>
</organism>
<feature type="transmembrane region" description="Helical" evidence="1">
    <location>
        <begin position="253"/>
        <end position="270"/>
    </location>
</feature>
<keyword evidence="1" id="KW-1133">Transmembrane helix</keyword>
<keyword evidence="1" id="KW-0812">Transmembrane</keyword>
<feature type="transmembrane region" description="Helical" evidence="1">
    <location>
        <begin position="310"/>
        <end position="327"/>
    </location>
</feature>
<proteinExistence type="predicted"/>
<feature type="transmembrane region" description="Helical" evidence="1">
    <location>
        <begin position="113"/>
        <end position="136"/>
    </location>
</feature>
<evidence type="ECO:0000313" key="2">
    <source>
        <dbReference type="EMBL" id="OHT00313.1"/>
    </source>
</evidence>
<name>A0A1J4JMG9_9EUKA</name>
<feature type="transmembrane region" description="Helical" evidence="1">
    <location>
        <begin position="276"/>
        <end position="298"/>
    </location>
</feature>
<dbReference type="EMBL" id="MLAK01000960">
    <property type="protein sequence ID" value="OHT00313.1"/>
    <property type="molecule type" value="Genomic_DNA"/>
</dbReference>
<sequence>MNRTSTENQTENTSSSELTHRQKYRGLLKRSVFKDFRDNLFRYFDYIYTMASSHRYLSDIFRTIIFIQECVVAFFPLNKVLWPNGSLLGRILAVFSVASFICPTSVSDFTHFVVVIILYVFILLFIILFFSNLYIFLKMSKVHSAIVSIISIFLNVLQPYLINMISSHIGRDLYYIIESRNRIAHIFTFIFGVAFLIILLLFQTLFVAPSITFRPQVVHIMYSRYSALYNLCNVMIFFFSSIGSLIEGITGTVLCIFTIIPAGFIIFISFQQSIWAYIPSMVTSQAFSIVYCCFAIILPILSQQKIEGNEVIILCFIAAISLLIYLFQKFAESQIKKDLLFLVDIEQDESLLETISYTKLLSLLRYGFDNGHPICHTWKLFDIALESFNNDYRIVLLYAKYAAIYSDESNALQLITRNLKQMKHGSIELKYVLFQVNSLLQHRERGLSKSLKKTLSKIQDKTEKCRGQMR</sequence>
<comment type="caution">
    <text evidence="2">The sequence shown here is derived from an EMBL/GenBank/DDBJ whole genome shotgun (WGS) entry which is preliminary data.</text>
</comment>